<organism evidence="1 2">
    <name type="scientific">Phytophthora aleatoria</name>
    <dbReference type="NCBI Taxonomy" id="2496075"/>
    <lineage>
        <taxon>Eukaryota</taxon>
        <taxon>Sar</taxon>
        <taxon>Stramenopiles</taxon>
        <taxon>Oomycota</taxon>
        <taxon>Peronosporomycetes</taxon>
        <taxon>Peronosporales</taxon>
        <taxon>Peronosporaceae</taxon>
        <taxon>Phytophthora</taxon>
    </lineage>
</organism>
<evidence type="ECO:0000313" key="2">
    <source>
        <dbReference type="Proteomes" id="UP000709295"/>
    </source>
</evidence>
<dbReference type="Proteomes" id="UP000709295">
    <property type="component" value="Unassembled WGS sequence"/>
</dbReference>
<accession>A0A8J5JCM5</accession>
<protein>
    <submittedName>
        <fullName evidence="1">Uncharacterized protein</fullName>
    </submittedName>
</protein>
<feature type="non-terminal residue" evidence="1">
    <location>
        <position position="1"/>
    </location>
</feature>
<name>A0A8J5JCM5_9STRA</name>
<evidence type="ECO:0000313" key="1">
    <source>
        <dbReference type="EMBL" id="KAG6968566.1"/>
    </source>
</evidence>
<comment type="caution">
    <text evidence="1">The sequence shown here is derived from an EMBL/GenBank/DDBJ whole genome shotgun (WGS) entry which is preliminary data.</text>
</comment>
<dbReference type="AlphaFoldDB" id="A0A8J5JCM5"/>
<keyword evidence="2" id="KW-1185">Reference proteome</keyword>
<dbReference type="EMBL" id="JAENGY010000234">
    <property type="protein sequence ID" value="KAG6968566.1"/>
    <property type="molecule type" value="Genomic_DNA"/>
</dbReference>
<reference evidence="1" key="1">
    <citation type="submission" date="2021-01" db="EMBL/GenBank/DDBJ databases">
        <title>Phytophthora aleatoria, a newly-described species from Pinus radiata is distinct from Phytophthora cactorum isolates based on comparative genomics.</title>
        <authorList>
            <person name="Mcdougal R."/>
            <person name="Panda P."/>
            <person name="Williams N."/>
            <person name="Studholme D.J."/>
        </authorList>
    </citation>
    <scope>NUCLEOTIDE SEQUENCE</scope>
    <source>
        <strain evidence="1">NZFS 4037</strain>
    </source>
</reference>
<gene>
    <name evidence="1" type="ORF">JG688_00005727</name>
</gene>
<sequence>GVDDEDAAGSTQNASAPEANGAATYSVFVSADVMGISSREVIGLRSMQQEFREELGQSRAASSISQCWTSFAFLLHTVHFHFNYL</sequence>
<proteinExistence type="predicted"/>